<keyword evidence="3" id="KW-1185">Reference proteome</keyword>
<dbReference type="Proteomes" id="UP000241690">
    <property type="component" value="Unassembled WGS sequence"/>
</dbReference>
<dbReference type="AlphaFoldDB" id="A0A2T4A3K7"/>
<accession>A0A2T4A3K7</accession>
<evidence type="ECO:0000313" key="2">
    <source>
        <dbReference type="EMBL" id="PTB51634.1"/>
    </source>
</evidence>
<sequence>MLECTCSLYNANSSHPHHILPTSLSPLQFHDFFSSVLDSPLIPGSLLALLYLLCFALLCLAVPCPDGPLPLTQRWTPCLLFYTHSLIVQPKADGQKTHCNTSHSFNSQPALILRRPFAISQYPVGKIQGIHRSLTTPALLPGDMTLMPTFRSR</sequence>
<proteinExistence type="predicted"/>
<dbReference type="RefSeq" id="XP_024771311.1">
    <property type="nucleotide sequence ID" value="XM_024913583.1"/>
</dbReference>
<organism evidence="2 3">
    <name type="scientific">Trichoderma harzianum CBS 226.95</name>
    <dbReference type="NCBI Taxonomy" id="983964"/>
    <lineage>
        <taxon>Eukaryota</taxon>
        <taxon>Fungi</taxon>
        <taxon>Dikarya</taxon>
        <taxon>Ascomycota</taxon>
        <taxon>Pezizomycotina</taxon>
        <taxon>Sordariomycetes</taxon>
        <taxon>Hypocreomycetidae</taxon>
        <taxon>Hypocreales</taxon>
        <taxon>Hypocreaceae</taxon>
        <taxon>Trichoderma</taxon>
    </lineage>
</organism>
<evidence type="ECO:0000313" key="3">
    <source>
        <dbReference type="Proteomes" id="UP000241690"/>
    </source>
</evidence>
<feature type="transmembrane region" description="Helical" evidence="1">
    <location>
        <begin position="41"/>
        <end position="64"/>
    </location>
</feature>
<protein>
    <submittedName>
        <fullName evidence="2">Uncharacterized protein</fullName>
    </submittedName>
</protein>
<name>A0A2T4A3K7_TRIHA</name>
<dbReference type="GeneID" id="36622145"/>
<evidence type="ECO:0000256" key="1">
    <source>
        <dbReference type="SAM" id="Phobius"/>
    </source>
</evidence>
<dbReference type="EMBL" id="KZ679685">
    <property type="protein sequence ID" value="PTB51634.1"/>
    <property type="molecule type" value="Genomic_DNA"/>
</dbReference>
<reference evidence="2 3" key="1">
    <citation type="submission" date="2016-07" db="EMBL/GenBank/DDBJ databases">
        <title>Multiple horizontal gene transfer events from other fungi enriched the ability of initially mycotrophic Trichoderma (Ascomycota) to feed on dead plant biomass.</title>
        <authorList>
            <consortium name="DOE Joint Genome Institute"/>
            <person name="Aerts A."/>
            <person name="Atanasova L."/>
            <person name="Chenthamara K."/>
            <person name="Zhang J."/>
            <person name="Grujic M."/>
            <person name="Henrissat B."/>
            <person name="Kuo A."/>
            <person name="Salamov A."/>
            <person name="Lipzen A."/>
            <person name="Labutti K."/>
            <person name="Barry K."/>
            <person name="Miao Y."/>
            <person name="Rahimi M.J."/>
            <person name="Shen Q."/>
            <person name="Grigoriev I.V."/>
            <person name="Kubicek C.P."/>
            <person name="Druzhinina I.S."/>
        </authorList>
    </citation>
    <scope>NUCLEOTIDE SEQUENCE [LARGE SCALE GENOMIC DNA]</scope>
    <source>
        <strain evidence="2 3">CBS 226.95</strain>
    </source>
</reference>
<keyword evidence="1" id="KW-0812">Transmembrane</keyword>
<keyword evidence="1" id="KW-0472">Membrane</keyword>
<keyword evidence="1" id="KW-1133">Transmembrane helix</keyword>
<gene>
    <name evidence="2" type="ORF">M431DRAFT_224192</name>
</gene>